<keyword evidence="2" id="KW-0964">Secreted</keyword>
<dbReference type="Pfam" id="PF06377">
    <property type="entry name" value="Adipokin_hormo"/>
    <property type="match status" value="1"/>
</dbReference>
<protein>
    <submittedName>
        <fullName evidence="6">Uncharacterized protein LOC111083911</fullName>
    </submittedName>
</protein>
<dbReference type="Proteomes" id="UP000694941">
    <property type="component" value="Unplaced"/>
</dbReference>
<dbReference type="InterPro" id="IPR010475">
    <property type="entry name" value="AKH/RPCH_hormone"/>
</dbReference>
<keyword evidence="4" id="KW-1133">Transmembrane helix</keyword>
<comment type="subcellular location">
    <subcellularLocation>
        <location evidence="1">Secreted</location>
    </subcellularLocation>
</comment>
<feature type="transmembrane region" description="Helical" evidence="4">
    <location>
        <begin position="44"/>
        <end position="61"/>
    </location>
</feature>
<reference evidence="6" key="1">
    <citation type="submission" date="2025-08" db="UniProtKB">
        <authorList>
            <consortium name="RefSeq"/>
        </authorList>
    </citation>
    <scope>IDENTIFICATION</scope>
    <source>
        <tissue evidence="6">Muscle</tissue>
    </source>
</reference>
<keyword evidence="4" id="KW-0812">Transmembrane</keyword>
<evidence type="ECO:0000256" key="4">
    <source>
        <dbReference type="SAM" id="Phobius"/>
    </source>
</evidence>
<sequence length="116" mass="13520">MRSMVSSDINTCKLLVRFTYDKKIELTIFTPKGRLEMERQTRRIYLLFLGILIGAFLANGVEGQITFSKSWQAGKRSEDCSSRSLQSLIKIHHLLQAEVAELFRCKPYMEDQRFQI</sequence>
<proteinExistence type="predicted"/>
<keyword evidence="3" id="KW-0732">Signal</keyword>
<dbReference type="RefSeq" id="XP_022236353.1">
    <property type="nucleotide sequence ID" value="XM_022380645.1"/>
</dbReference>
<evidence type="ECO:0000256" key="2">
    <source>
        <dbReference type="ARBA" id="ARBA00022525"/>
    </source>
</evidence>
<keyword evidence="4" id="KW-0472">Membrane</keyword>
<evidence type="ECO:0000256" key="1">
    <source>
        <dbReference type="ARBA" id="ARBA00004613"/>
    </source>
</evidence>
<evidence type="ECO:0000313" key="6">
    <source>
        <dbReference type="RefSeq" id="XP_022236353.1"/>
    </source>
</evidence>
<name>A0ABM1RY98_LIMPO</name>
<organism evidence="5 6">
    <name type="scientific">Limulus polyphemus</name>
    <name type="common">Atlantic horseshoe crab</name>
    <dbReference type="NCBI Taxonomy" id="6850"/>
    <lineage>
        <taxon>Eukaryota</taxon>
        <taxon>Metazoa</taxon>
        <taxon>Ecdysozoa</taxon>
        <taxon>Arthropoda</taxon>
        <taxon>Chelicerata</taxon>
        <taxon>Merostomata</taxon>
        <taxon>Xiphosura</taxon>
        <taxon>Limulidae</taxon>
        <taxon>Limulus</taxon>
    </lineage>
</organism>
<dbReference type="GeneID" id="111083911"/>
<keyword evidence="5" id="KW-1185">Reference proteome</keyword>
<evidence type="ECO:0000313" key="5">
    <source>
        <dbReference type="Proteomes" id="UP000694941"/>
    </source>
</evidence>
<accession>A0ABM1RY98</accession>
<evidence type="ECO:0000256" key="3">
    <source>
        <dbReference type="ARBA" id="ARBA00022729"/>
    </source>
</evidence>
<gene>
    <name evidence="6" type="primary">LOC111083911</name>
</gene>